<accession>A0A4P8VUT4</accession>
<dbReference type="AlphaFoldDB" id="A0A4P8VUT4"/>
<dbReference type="GO" id="GO:0005840">
    <property type="term" value="C:ribosome"/>
    <property type="evidence" value="ECO:0007669"/>
    <property type="project" value="UniProtKB-KW"/>
</dbReference>
<dbReference type="InterPro" id="IPR035566">
    <property type="entry name" value="Ribosomal_protein_bL20_C"/>
</dbReference>
<protein>
    <submittedName>
        <fullName evidence="1">Ribosomal protein L20</fullName>
    </submittedName>
</protein>
<gene>
    <name evidence="1" type="primary">rpl20</name>
</gene>
<dbReference type="GeneID" id="40508670"/>
<organism evidence="1">
    <name type="scientific">Corallina chilensis</name>
    <dbReference type="NCBI Taxonomy" id="2582857"/>
    <lineage>
        <taxon>Eukaryota</taxon>
        <taxon>Rhodophyta</taxon>
        <taxon>Florideophyceae</taxon>
        <taxon>Corallinophycidae</taxon>
        <taxon>Corallinales</taxon>
        <taxon>Corallinaceae</taxon>
        <taxon>Corallinoideae</taxon>
        <taxon>Corallina</taxon>
    </lineage>
</organism>
<keyword evidence="1" id="KW-0687">Ribonucleoprotein</keyword>
<keyword evidence="1" id="KW-0496">Mitochondrion</keyword>
<reference evidence="1" key="1">
    <citation type="journal article" date="2019" name="Mitochondrial DNA Part B Resour">
        <title>The complete mitochondrial and plastid genomes of Corallina chilensis (Corallinaceae, Rhodophyta) from Tomales Bay, California, USA.</title>
        <authorList>
            <person name="Alejo I.A."/>
            <person name="Aleman T.E."/>
            <person name="Almanza K."/>
            <person name="Alonso W."/>
            <person name="Altamirano Manriquez M.G."/>
            <person name="Armbrister T."/>
            <person name="Astudillo Y."/>
            <person name="Batistiana L."/>
            <person name="Blas Guido J.S."/>
            <person name="Bustamante D.E."/>
            <person name="Calderon M.S."/>
            <person name="Camacho Gonzalez J.D."/>
            <person name="Cardoso S."/>
            <person name="Castro J."/>
            <person name="Chombo Garcia M.N."/>
            <person name="Colin L.P."/>
            <person name="Cortina K.G."/>
            <person name="Delgado A."/>
            <person name="Espinoza Castro D."/>
            <person name="Estrada I."/>
            <person name="Felix E."/>
            <person name="Felix S."/>
            <person name="Flores M."/>
            <person name="Frausto S."/>
            <person name="Garcia E.D."/>
            <person name="Garcia M."/>
            <person name="Gasca G."/>
            <person name="Gomez D."/>
            <person name="Gonzalez Balcazar C."/>
            <person name="Miramontes B.G."/>
            <person name="Gonzalez V."/>
            <person name="Guzman C.D."/>
            <person name="Guzman E.C."/>
            <person name="Hanneman T.B."/>
            <person name="Hernandez J."/>
            <person name="Hughey J.R."/>
            <person name="Hutchins V.N."/>
            <person name="Kallison E.R."/>
            <person name="Lepe S."/>
            <person name="Lopez S.M."/>
            <person name="Zhai Lorenzo F."/>
            <person name="Macias Reyes E."/>
            <person name="Madrigal F."/>
            <person name="Madrigal-Gonzalez N.G."/>
            <person name="Mandujano R."/>
            <person name="Manzo R."/>
            <person name="Martinez P.L."/>
            <person name="Martinez S."/>
            <person name="Medina B.A."/>
            <person name="Mendez M."/>
            <person name="Mendoza Contreras J.J."/>
            <person name="Meza A.I."/>
            <person name="Miller K."/>
            <person name="Morales A."/>
            <person name="Munoz E."/>
            <person name="Myers J.M."/>
            <person name="Patel P.-A."/>
            <person name="Montes D.P."/>
            <person name="Ponce A.N."/>
            <person name="Ramirez A.E."/>
            <person name="Rico E."/>
            <person name="Rodriguez A."/>
            <person name="Rodriguez J."/>
            <person name="Ruiz A."/>
            <person name="Saldana A."/>
            <person name="Sanchez R.A."/>
            <person name="Santana J.D."/>
            <person name="Solano F.D."/>
            <person name="Soto Trujillo A."/>
            <person name="Soto S.J."/>
            <person name="Steinhardt A."/>
            <person name="Talavera M."/>
            <person name="Tapia M.M."/>
            <person name="Tapia O."/>
            <person name="Taveras Dina M.O."/>
            <person name="Torresillas B.J."/>
            <person name="Vazquez-Ramos C."/>
            <person name="Wong F.L."/>
        </authorList>
    </citation>
    <scope>NUCLEOTIDE SEQUENCE</scope>
</reference>
<dbReference type="Gene3D" id="1.10.1900.20">
    <property type="entry name" value="Ribosomal protein L20"/>
    <property type="match status" value="1"/>
</dbReference>
<dbReference type="SUPFAM" id="SSF74731">
    <property type="entry name" value="Ribosomal protein L20"/>
    <property type="match status" value="1"/>
</dbReference>
<keyword evidence="1" id="KW-0689">Ribosomal protein</keyword>
<evidence type="ECO:0000313" key="1">
    <source>
        <dbReference type="EMBL" id="QCS25463.1"/>
    </source>
</evidence>
<geneLocation type="mitochondrion" evidence="1"/>
<name>A0A4P8VUT4_9FLOR</name>
<proteinExistence type="predicted"/>
<sequence length="90" mass="10717">MKIMRYSSIKHEKTSTISRYNQKNVLSQSCINTINSYFSSTNLNYSLLSYFLNNNSIFLNQKTLSKLILEEKAISFIISKWLIKYYHKNY</sequence>
<dbReference type="RefSeq" id="YP_009660515.1">
    <property type="nucleotide sequence ID" value="NC_042900.1"/>
</dbReference>
<dbReference type="EMBL" id="MK598844">
    <property type="protein sequence ID" value="QCS25463.1"/>
    <property type="molecule type" value="Genomic_DNA"/>
</dbReference>